<dbReference type="CDD" id="cd01448">
    <property type="entry name" value="TST_Repeat_1"/>
    <property type="match status" value="1"/>
</dbReference>
<dbReference type="PANTHER" id="PTHR11364">
    <property type="entry name" value="THIOSULFATE SULFERTANSFERASE"/>
    <property type="match status" value="1"/>
</dbReference>
<keyword evidence="1" id="KW-0808">Transferase</keyword>
<dbReference type="Gene3D" id="3.40.250.10">
    <property type="entry name" value="Rhodanese-like domain"/>
    <property type="match status" value="1"/>
</dbReference>
<dbReference type="GO" id="GO:0005739">
    <property type="term" value="C:mitochondrion"/>
    <property type="evidence" value="ECO:0007669"/>
    <property type="project" value="TreeGrafter"/>
</dbReference>
<dbReference type="AlphaFoldDB" id="A0AAN6DCV7"/>
<evidence type="ECO:0000313" key="5">
    <source>
        <dbReference type="Proteomes" id="UP001196530"/>
    </source>
</evidence>
<keyword evidence="2" id="KW-0677">Repeat</keyword>
<evidence type="ECO:0000256" key="2">
    <source>
        <dbReference type="ARBA" id="ARBA00022737"/>
    </source>
</evidence>
<evidence type="ECO:0000259" key="3">
    <source>
        <dbReference type="PROSITE" id="PS50206"/>
    </source>
</evidence>
<evidence type="ECO:0000313" key="4">
    <source>
        <dbReference type="EMBL" id="KAG7817533.1"/>
    </source>
</evidence>
<dbReference type="PANTHER" id="PTHR11364:SF27">
    <property type="entry name" value="SULFURTRANSFERASE"/>
    <property type="match status" value="1"/>
</dbReference>
<organism evidence="4 5">
    <name type="scientific">Pichia angusta</name>
    <name type="common">Yeast</name>
    <name type="synonym">Hansenula polymorpha</name>
    <dbReference type="NCBI Taxonomy" id="870730"/>
    <lineage>
        <taxon>Eukaryota</taxon>
        <taxon>Fungi</taxon>
        <taxon>Dikarya</taxon>
        <taxon>Ascomycota</taxon>
        <taxon>Saccharomycotina</taxon>
        <taxon>Pichiomycetes</taxon>
        <taxon>Pichiales</taxon>
        <taxon>Pichiaceae</taxon>
        <taxon>Ogataea</taxon>
    </lineage>
</organism>
<dbReference type="InterPro" id="IPR045078">
    <property type="entry name" value="TST/MPST-like"/>
</dbReference>
<comment type="caution">
    <text evidence="4">The sequence shown here is derived from an EMBL/GenBank/DDBJ whole genome shotgun (WGS) entry which is preliminary data.</text>
</comment>
<dbReference type="SUPFAM" id="SSF52821">
    <property type="entry name" value="Rhodanese/Cell cycle control phosphatase"/>
    <property type="match status" value="1"/>
</dbReference>
<feature type="domain" description="Rhodanese" evidence="3">
    <location>
        <begin position="65"/>
        <end position="147"/>
    </location>
</feature>
<gene>
    <name evidence="4" type="ORF">KL928_003432</name>
</gene>
<dbReference type="GeneID" id="66127483"/>
<dbReference type="PROSITE" id="PS50206">
    <property type="entry name" value="RHODANESE_3"/>
    <property type="match status" value="1"/>
</dbReference>
<protein>
    <recommendedName>
        <fullName evidence="3">Rhodanese domain-containing protein</fullName>
    </recommendedName>
</protein>
<reference evidence="4" key="1">
    <citation type="journal article" date="2021" name="G3 (Bethesda)">
        <title>Genomic diversity, chromosomal rearrangements, and interspecies hybridization in the ogataea polymorpha species complex.</title>
        <authorList>
            <person name="Hanson S.J."/>
            <person name="Cinneide E.O."/>
            <person name="Salzberg L.I."/>
            <person name="Wolfe K.H."/>
            <person name="McGowan J."/>
            <person name="Fitzpatrick D.A."/>
            <person name="Matlin K."/>
        </authorList>
    </citation>
    <scope>NUCLEOTIDE SEQUENCE</scope>
    <source>
        <strain evidence="4">61-244</strain>
    </source>
</reference>
<dbReference type="InterPro" id="IPR001763">
    <property type="entry name" value="Rhodanese-like_dom"/>
</dbReference>
<sequence length="219" mass="24813">MLPIKRFLFLKPGSRMLSIVPGNSVGRFLKSNPSTVTVDSTWYFPNDPRNAFAEFTKHRLTDKTVFFDIEDVSDHSSPFPHMLPLQSQFESQVSKLGIRNDSPLLIYDRSDVYSSCRTSWMFEVFGHDLEKIHLLDTFAGSDMSTDHPIDSVSQLPASEYKATFDKSKVILFEELKELVLSDKIGKDYSVVDARSGPRFKGEASEIRPGFLSFLCVALE</sequence>
<dbReference type="EMBL" id="JAHLUX010000007">
    <property type="protein sequence ID" value="KAG7817533.1"/>
    <property type="molecule type" value="Genomic_DNA"/>
</dbReference>
<dbReference type="Proteomes" id="UP001196530">
    <property type="component" value="Unassembled WGS sequence"/>
</dbReference>
<name>A0AAN6DCV7_PICAN</name>
<proteinExistence type="predicted"/>
<dbReference type="RefSeq" id="XP_043058874.1">
    <property type="nucleotide sequence ID" value="XM_043204019.1"/>
</dbReference>
<dbReference type="GO" id="GO:0004792">
    <property type="term" value="F:thiosulfate-cyanide sulfurtransferase activity"/>
    <property type="evidence" value="ECO:0007669"/>
    <property type="project" value="TreeGrafter"/>
</dbReference>
<accession>A0AAN6DCV7</accession>
<dbReference type="InterPro" id="IPR036873">
    <property type="entry name" value="Rhodanese-like_dom_sf"/>
</dbReference>
<evidence type="ECO:0000256" key="1">
    <source>
        <dbReference type="ARBA" id="ARBA00022679"/>
    </source>
</evidence>